<dbReference type="KEGG" id="psq:PUNSTDRAFT_75478"/>
<keyword evidence="4 6" id="KW-0472">Membrane</keyword>
<evidence type="ECO:0000259" key="7">
    <source>
        <dbReference type="Pfam" id="PF01284"/>
    </source>
</evidence>
<dbReference type="GeneID" id="18885582"/>
<accession>R7S514</accession>
<feature type="compositionally biased region" description="Polar residues" evidence="5">
    <location>
        <begin position="233"/>
        <end position="244"/>
    </location>
</feature>
<dbReference type="AlphaFoldDB" id="R7S514"/>
<dbReference type="OrthoDB" id="2218151at2759"/>
<gene>
    <name evidence="8" type="ORF">PUNSTDRAFT_75478</name>
</gene>
<feature type="transmembrane region" description="Helical" evidence="6">
    <location>
        <begin position="6"/>
        <end position="26"/>
    </location>
</feature>
<feature type="transmembrane region" description="Helical" evidence="6">
    <location>
        <begin position="110"/>
        <end position="132"/>
    </location>
</feature>
<dbReference type="HOGENOM" id="CLU_702205_0_0_1"/>
<evidence type="ECO:0000313" key="8">
    <source>
        <dbReference type="EMBL" id="EIN04994.1"/>
    </source>
</evidence>
<dbReference type="eggNOG" id="ENOG502S49E">
    <property type="taxonomic scope" value="Eukaryota"/>
</dbReference>
<protein>
    <recommendedName>
        <fullName evidence="7">MARVEL domain-containing protein</fullName>
    </recommendedName>
</protein>
<evidence type="ECO:0000256" key="6">
    <source>
        <dbReference type="SAM" id="Phobius"/>
    </source>
</evidence>
<dbReference type="Proteomes" id="UP000054196">
    <property type="component" value="Unassembled WGS sequence"/>
</dbReference>
<dbReference type="GO" id="GO:0016020">
    <property type="term" value="C:membrane"/>
    <property type="evidence" value="ECO:0007669"/>
    <property type="project" value="UniProtKB-SubCell"/>
</dbReference>
<keyword evidence="2 6" id="KW-0812">Transmembrane</keyword>
<dbReference type="RefSeq" id="XP_007387917.1">
    <property type="nucleotide sequence ID" value="XM_007387855.1"/>
</dbReference>
<feature type="domain" description="MARVEL" evidence="7">
    <location>
        <begin position="28"/>
        <end position="183"/>
    </location>
</feature>
<feature type="region of interest" description="Disordered" evidence="5">
    <location>
        <begin position="193"/>
        <end position="293"/>
    </location>
</feature>
<feature type="transmembrane region" description="Helical" evidence="6">
    <location>
        <begin position="70"/>
        <end position="90"/>
    </location>
</feature>
<evidence type="ECO:0000256" key="4">
    <source>
        <dbReference type="ARBA" id="ARBA00023136"/>
    </source>
</evidence>
<reference evidence="9" key="1">
    <citation type="journal article" date="2012" name="Science">
        <title>The Paleozoic origin of enzymatic lignin decomposition reconstructed from 31 fungal genomes.</title>
        <authorList>
            <person name="Floudas D."/>
            <person name="Binder M."/>
            <person name="Riley R."/>
            <person name="Barry K."/>
            <person name="Blanchette R.A."/>
            <person name="Henrissat B."/>
            <person name="Martinez A.T."/>
            <person name="Otillar R."/>
            <person name="Spatafora J.W."/>
            <person name="Yadav J.S."/>
            <person name="Aerts A."/>
            <person name="Benoit I."/>
            <person name="Boyd A."/>
            <person name="Carlson A."/>
            <person name="Copeland A."/>
            <person name="Coutinho P.M."/>
            <person name="de Vries R.P."/>
            <person name="Ferreira P."/>
            <person name="Findley K."/>
            <person name="Foster B."/>
            <person name="Gaskell J."/>
            <person name="Glotzer D."/>
            <person name="Gorecki P."/>
            <person name="Heitman J."/>
            <person name="Hesse C."/>
            <person name="Hori C."/>
            <person name="Igarashi K."/>
            <person name="Jurgens J.A."/>
            <person name="Kallen N."/>
            <person name="Kersten P."/>
            <person name="Kohler A."/>
            <person name="Kuees U."/>
            <person name="Kumar T.K.A."/>
            <person name="Kuo A."/>
            <person name="LaButti K."/>
            <person name="Larrondo L.F."/>
            <person name="Lindquist E."/>
            <person name="Ling A."/>
            <person name="Lombard V."/>
            <person name="Lucas S."/>
            <person name="Lundell T."/>
            <person name="Martin R."/>
            <person name="McLaughlin D.J."/>
            <person name="Morgenstern I."/>
            <person name="Morin E."/>
            <person name="Murat C."/>
            <person name="Nagy L.G."/>
            <person name="Nolan M."/>
            <person name="Ohm R.A."/>
            <person name="Patyshakuliyeva A."/>
            <person name="Rokas A."/>
            <person name="Ruiz-Duenas F.J."/>
            <person name="Sabat G."/>
            <person name="Salamov A."/>
            <person name="Samejima M."/>
            <person name="Schmutz J."/>
            <person name="Slot J.C."/>
            <person name="St John F."/>
            <person name="Stenlid J."/>
            <person name="Sun H."/>
            <person name="Sun S."/>
            <person name="Syed K."/>
            <person name="Tsang A."/>
            <person name="Wiebenga A."/>
            <person name="Young D."/>
            <person name="Pisabarro A."/>
            <person name="Eastwood D.C."/>
            <person name="Martin F."/>
            <person name="Cullen D."/>
            <person name="Grigoriev I.V."/>
            <person name="Hibbett D.S."/>
        </authorList>
    </citation>
    <scope>NUCLEOTIDE SEQUENCE [LARGE SCALE GENOMIC DNA]</scope>
    <source>
        <strain evidence="9">HHB-11173 SS5</strain>
    </source>
</reference>
<dbReference type="OMA" id="ARDPPFT"/>
<evidence type="ECO:0000256" key="1">
    <source>
        <dbReference type="ARBA" id="ARBA00004141"/>
    </source>
</evidence>
<organism evidence="8 9">
    <name type="scientific">Punctularia strigosozonata (strain HHB-11173)</name>
    <name type="common">White-rot fungus</name>
    <dbReference type="NCBI Taxonomy" id="741275"/>
    <lineage>
        <taxon>Eukaryota</taxon>
        <taxon>Fungi</taxon>
        <taxon>Dikarya</taxon>
        <taxon>Basidiomycota</taxon>
        <taxon>Agaricomycotina</taxon>
        <taxon>Agaricomycetes</taxon>
        <taxon>Corticiales</taxon>
        <taxon>Punctulariaceae</taxon>
        <taxon>Punctularia</taxon>
    </lineage>
</organism>
<keyword evidence="3 6" id="KW-1133">Transmembrane helix</keyword>
<dbReference type="EMBL" id="JH687552">
    <property type="protein sequence ID" value="EIN04994.1"/>
    <property type="molecule type" value="Genomic_DNA"/>
</dbReference>
<evidence type="ECO:0000256" key="5">
    <source>
        <dbReference type="SAM" id="MobiDB-lite"/>
    </source>
</evidence>
<evidence type="ECO:0000256" key="2">
    <source>
        <dbReference type="ARBA" id="ARBA00022692"/>
    </source>
</evidence>
<feature type="transmembrane region" description="Helical" evidence="6">
    <location>
        <begin position="38"/>
        <end position="58"/>
    </location>
</feature>
<dbReference type="Pfam" id="PF01284">
    <property type="entry name" value="MARVEL"/>
    <property type="match status" value="1"/>
</dbReference>
<feature type="transmembrane region" description="Helical" evidence="6">
    <location>
        <begin position="165"/>
        <end position="185"/>
    </location>
</feature>
<evidence type="ECO:0000313" key="9">
    <source>
        <dbReference type="Proteomes" id="UP000054196"/>
    </source>
</evidence>
<name>R7S514_PUNST</name>
<evidence type="ECO:0000256" key="3">
    <source>
        <dbReference type="ARBA" id="ARBA00022989"/>
    </source>
</evidence>
<comment type="subcellular location">
    <subcellularLocation>
        <location evidence="1">Membrane</location>
        <topology evidence="1">Multi-pass membrane protein</topology>
    </subcellularLocation>
</comment>
<keyword evidence="9" id="KW-1185">Reference proteome</keyword>
<proteinExistence type="predicted"/>
<dbReference type="InterPro" id="IPR008253">
    <property type="entry name" value="Marvel"/>
</dbReference>
<sequence length="331" mass="35915">MAPDDGLLLLLLLVPLVFVGWLYMIVSKPTIILHTAQTFFNFLAMCCFASVAAFQSHWGIGVSGLSGFTLFVTISGMFLALFMLLVPVMYEKYDKGARLARAMKEIRVQFILTGTGITFALLIAFIVTISAWTEPGCKNADKDPHEKLGDSFKNALGGWCNTKKAAAIFLWLAFVSWGGTLALTVRDWRSGAAVRPRDPPFQPPVMPSDHEDEFDDEESQYHQIPPAGRRPTLDNSDSPTSPFNDRNRYTYASSDAPPVLPRPSMDAYGAFSDPAPSGYGAGAGISSPTAEAPAVSRTMQYADPYAAVRASIAGAPAASTPPSYESYQGYR</sequence>